<gene>
    <name evidence="1" type="ORF">A3770_18p82780</name>
</gene>
<organism evidence="1 2">
    <name type="scientific">Chloropicon primus</name>
    <dbReference type="NCBI Taxonomy" id="1764295"/>
    <lineage>
        <taxon>Eukaryota</taxon>
        <taxon>Viridiplantae</taxon>
        <taxon>Chlorophyta</taxon>
        <taxon>Chloropicophyceae</taxon>
        <taxon>Chloropicales</taxon>
        <taxon>Chloropicaceae</taxon>
        <taxon>Chloropicon</taxon>
    </lineage>
</organism>
<evidence type="ECO:0000313" key="2">
    <source>
        <dbReference type="Proteomes" id="UP000316726"/>
    </source>
</evidence>
<dbReference type="AlphaFoldDB" id="A0A5B8N1P3"/>
<protein>
    <submittedName>
        <fullName evidence="1">Uncharacterized protein</fullName>
    </submittedName>
</protein>
<keyword evidence="2" id="KW-1185">Reference proteome</keyword>
<evidence type="ECO:0000313" key="1">
    <source>
        <dbReference type="EMBL" id="QDZ25760.1"/>
    </source>
</evidence>
<accession>A0A5B8N1P3</accession>
<dbReference type="Proteomes" id="UP000316726">
    <property type="component" value="Chromosome 18"/>
</dbReference>
<reference evidence="1 2" key="1">
    <citation type="submission" date="2018-07" db="EMBL/GenBank/DDBJ databases">
        <title>The complete nuclear genome of the prasinophyte Chloropicon primus (CCMP1205).</title>
        <authorList>
            <person name="Pombert J.-F."/>
            <person name="Otis C."/>
            <person name="Turmel M."/>
            <person name="Lemieux C."/>
        </authorList>
    </citation>
    <scope>NUCLEOTIDE SEQUENCE [LARGE SCALE GENOMIC DNA]</scope>
    <source>
        <strain evidence="1 2">CCMP1205</strain>
    </source>
</reference>
<name>A0A5B8N1P3_9CHLO</name>
<proteinExistence type="predicted"/>
<dbReference type="EMBL" id="CP031051">
    <property type="protein sequence ID" value="QDZ25760.1"/>
    <property type="molecule type" value="Genomic_DNA"/>
</dbReference>
<sequence length="246" mass="28401">MPASSKAGEGEGDPRHNGAWLSDEDLLLSFEDNSSGVWSMVLEFSEDSRQLYMDCGFFSYHSRFVEGYLQNLQDVEGGKKKPDATAFPIVISIPRMFSPGCVAVEDVRDALASLYFPDRFPLRRDRLKEIAEVADYFDIPLLLKKCDQCLVSHLKRFMFRNNGAPMRFMWYGETEWNELLDAMLLADRFTLKSAWSRIKQGLLHSLDDVGQLIDHKDFRKLSAHSQLDVLEGCVRKHMHYVQHNWK</sequence>